<evidence type="ECO:0000313" key="7">
    <source>
        <dbReference type="Proteomes" id="UP001381693"/>
    </source>
</evidence>
<reference evidence="6 7" key="1">
    <citation type="submission" date="2023-11" db="EMBL/GenBank/DDBJ databases">
        <title>Halocaridina rubra genome assembly.</title>
        <authorList>
            <person name="Smith C."/>
        </authorList>
    </citation>
    <scope>NUCLEOTIDE SEQUENCE [LARGE SCALE GENOMIC DNA]</scope>
    <source>
        <strain evidence="6">EP-1</strain>
        <tissue evidence="6">Whole</tissue>
    </source>
</reference>
<evidence type="ECO:0000259" key="4">
    <source>
        <dbReference type="PROSITE" id="PS50940"/>
    </source>
</evidence>
<organism evidence="6 7">
    <name type="scientific">Halocaridina rubra</name>
    <name type="common">Hawaiian red shrimp</name>
    <dbReference type="NCBI Taxonomy" id="373956"/>
    <lineage>
        <taxon>Eukaryota</taxon>
        <taxon>Metazoa</taxon>
        <taxon>Ecdysozoa</taxon>
        <taxon>Arthropoda</taxon>
        <taxon>Crustacea</taxon>
        <taxon>Multicrustacea</taxon>
        <taxon>Malacostraca</taxon>
        <taxon>Eumalacostraca</taxon>
        <taxon>Eucarida</taxon>
        <taxon>Decapoda</taxon>
        <taxon>Pleocyemata</taxon>
        <taxon>Caridea</taxon>
        <taxon>Atyoidea</taxon>
        <taxon>Atyidae</taxon>
        <taxon>Halocaridina</taxon>
    </lineage>
</organism>
<dbReference type="Pfam" id="PF00704">
    <property type="entry name" value="Glyco_hydro_18"/>
    <property type="match status" value="1"/>
</dbReference>
<dbReference type="Gene3D" id="3.20.20.80">
    <property type="entry name" value="Glycosidases"/>
    <property type="match status" value="1"/>
</dbReference>
<evidence type="ECO:0000259" key="5">
    <source>
        <dbReference type="PROSITE" id="PS51910"/>
    </source>
</evidence>
<evidence type="ECO:0000313" key="6">
    <source>
        <dbReference type="EMBL" id="KAK7076872.1"/>
    </source>
</evidence>
<dbReference type="PANTHER" id="PTHR11177">
    <property type="entry name" value="CHITINASE"/>
    <property type="match status" value="1"/>
</dbReference>
<sequence length="596" mass="65598">MIGTSLARHSSFIITFLPLSKVLDPWNELCPSDPGGSNCAFDRFVALKEINPQLTVLLAVGGWNEGSEDYSVMAADPAKRQTFITSSIELMQKHGFEGLDVDWEYPGSRGGMPEDKDNFITLITELKEAFSAQNPPLMLTGAVPAGRPTIDAGYDIPRMAEILDQVHIMSYDYFGPWANYTGHNAPMCGHWMYEDDDDLKYFNVMYTLEYYLQNGVPPEKLVLGIATYGRCFTLDDINDHGLFAPAHKPGPPGPYIQLPGTLGLNEICERVISMDCTIVSDDPCLLEPYVYCRDDNIWCGFDDAVSAHTKARFARNMGISGILIWQIDTDDFHPICYEEPFKIVNEAKRGFATADGIFPECACLDSPLETTTVPSQQSSTSPEPTDPPTTTPQQTDPPSSSPVPTDPPTTTPQPTDPPTSSPVPTDPSTTTPEPTDPPTTTPQPTDPSATTQAPTEPSSITSTSGGSGSTISQRPPRPKPDCSQFPEGSVFPHEDCNKYWVCANGQAILELCAPGTLFDPTLNICNWEDNVDTSDCVMWTCEVDNTYLPHADCDKYYWCYQGSPHEQQCPDGLFWNQNLHICDDPTHVNTENCNIP</sequence>
<dbReference type="SMART" id="SM00494">
    <property type="entry name" value="ChtBD2"/>
    <property type="match status" value="2"/>
</dbReference>
<dbReference type="EMBL" id="JAXCGZ010009525">
    <property type="protein sequence ID" value="KAK7076872.1"/>
    <property type="molecule type" value="Genomic_DNA"/>
</dbReference>
<dbReference type="PROSITE" id="PS51910">
    <property type="entry name" value="GH18_2"/>
    <property type="match status" value="1"/>
</dbReference>
<feature type="compositionally biased region" description="Pro residues" evidence="3">
    <location>
        <begin position="399"/>
        <end position="425"/>
    </location>
</feature>
<dbReference type="InterPro" id="IPR029070">
    <property type="entry name" value="Chitinase_insertion_sf"/>
</dbReference>
<dbReference type="Pfam" id="PF01607">
    <property type="entry name" value="CBM_14"/>
    <property type="match status" value="2"/>
</dbReference>
<feature type="region of interest" description="Disordered" evidence="3">
    <location>
        <begin position="370"/>
        <end position="486"/>
    </location>
</feature>
<dbReference type="SMART" id="SM00636">
    <property type="entry name" value="Glyco_18"/>
    <property type="match status" value="1"/>
</dbReference>
<comment type="similarity">
    <text evidence="1">Belongs to the glycosyl hydrolase 18 family. Chitinase class II subfamily.</text>
</comment>
<dbReference type="PROSITE" id="PS50940">
    <property type="entry name" value="CHIT_BIND_II"/>
    <property type="match status" value="2"/>
</dbReference>
<dbReference type="Gene3D" id="2.170.140.10">
    <property type="entry name" value="Chitin binding domain"/>
    <property type="match status" value="2"/>
</dbReference>
<dbReference type="InterPro" id="IPR011583">
    <property type="entry name" value="Chitinase_II/V-like_cat"/>
</dbReference>
<dbReference type="GO" id="GO:0005975">
    <property type="term" value="P:carbohydrate metabolic process"/>
    <property type="evidence" value="ECO:0007669"/>
    <property type="project" value="InterPro"/>
</dbReference>
<dbReference type="GO" id="GO:0008061">
    <property type="term" value="F:chitin binding"/>
    <property type="evidence" value="ECO:0007669"/>
    <property type="project" value="UniProtKB-KW"/>
</dbReference>
<dbReference type="SUPFAM" id="SSF51445">
    <property type="entry name" value="(Trans)glycosidases"/>
    <property type="match status" value="1"/>
</dbReference>
<keyword evidence="6" id="KW-0378">Hydrolase</keyword>
<feature type="domain" description="Chitin-binding type-2" evidence="4">
    <location>
        <begin position="552"/>
        <end position="595"/>
    </location>
</feature>
<dbReference type="EC" id="3.2.1.14" evidence="6"/>
<evidence type="ECO:0000256" key="2">
    <source>
        <dbReference type="ARBA" id="ARBA00022669"/>
    </source>
</evidence>
<dbReference type="InterPro" id="IPR001223">
    <property type="entry name" value="Glyco_hydro18_cat"/>
</dbReference>
<dbReference type="GO" id="GO:0008843">
    <property type="term" value="F:endochitinase activity"/>
    <property type="evidence" value="ECO:0007669"/>
    <property type="project" value="UniProtKB-EC"/>
</dbReference>
<feature type="domain" description="GH18" evidence="5">
    <location>
        <begin position="1"/>
        <end position="354"/>
    </location>
</feature>
<accession>A0AAN8X354</accession>
<dbReference type="SUPFAM" id="SSF54556">
    <property type="entry name" value="Chitinase insertion domain"/>
    <property type="match status" value="1"/>
</dbReference>
<name>A0AAN8X354_HALRR</name>
<feature type="compositionally biased region" description="Low complexity" evidence="3">
    <location>
        <begin position="370"/>
        <end position="383"/>
    </location>
</feature>
<feature type="domain" description="Chitin-binding type-2" evidence="4">
    <location>
        <begin position="479"/>
        <end position="538"/>
    </location>
</feature>
<keyword evidence="2" id="KW-0147">Chitin-binding</keyword>
<dbReference type="SUPFAM" id="SSF57625">
    <property type="entry name" value="Invertebrate chitin-binding proteins"/>
    <property type="match status" value="2"/>
</dbReference>
<protein>
    <submittedName>
        <fullName evidence="6">Cht9p</fullName>
        <ecNumber evidence="6">3.2.1.14</ecNumber>
    </submittedName>
</protein>
<dbReference type="PANTHER" id="PTHR11177:SF317">
    <property type="entry name" value="CHITINASE 12-RELATED"/>
    <property type="match status" value="1"/>
</dbReference>
<gene>
    <name evidence="6" type="primary">Cht9_2</name>
    <name evidence="6" type="ORF">SK128_005022</name>
</gene>
<dbReference type="InterPro" id="IPR002557">
    <property type="entry name" value="Chitin-bd_dom"/>
</dbReference>
<evidence type="ECO:0000256" key="1">
    <source>
        <dbReference type="ARBA" id="ARBA00009121"/>
    </source>
</evidence>
<evidence type="ECO:0000256" key="3">
    <source>
        <dbReference type="SAM" id="MobiDB-lite"/>
    </source>
</evidence>
<dbReference type="GO" id="GO:0005576">
    <property type="term" value="C:extracellular region"/>
    <property type="evidence" value="ECO:0007669"/>
    <property type="project" value="InterPro"/>
</dbReference>
<dbReference type="GO" id="GO:0006032">
    <property type="term" value="P:chitin catabolic process"/>
    <property type="evidence" value="ECO:0007669"/>
    <property type="project" value="TreeGrafter"/>
</dbReference>
<keyword evidence="6" id="KW-0326">Glycosidase</keyword>
<dbReference type="InterPro" id="IPR050314">
    <property type="entry name" value="Glycosyl_Hydrlase_18"/>
</dbReference>
<keyword evidence="7" id="KW-1185">Reference proteome</keyword>
<proteinExistence type="inferred from homology"/>
<dbReference type="AlphaFoldDB" id="A0AAN8X354"/>
<dbReference type="Proteomes" id="UP001381693">
    <property type="component" value="Unassembled WGS sequence"/>
</dbReference>
<dbReference type="Gene3D" id="3.10.50.10">
    <property type="match status" value="1"/>
</dbReference>
<dbReference type="InterPro" id="IPR017853">
    <property type="entry name" value="GH"/>
</dbReference>
<feature type="compositionally biased region" description="Pro residues" evidence="3">
    <location>
        <begin position="434"/>
        <end position="445"/>
    </location>
</feature>
<feature type="compositionally biased region" description="Low complexity" evidence="3">
    <location>
        <begin position="446"/>
        <end position="472"/>
    </location>
</feature>
<comment type="caution">
    <text evidence="6">The sequence shown here is derived from an EMBL/GenBank/DDBJ whole genome shotgun (WGS) entry which is preliminary data.</text>
</comment>
<dbReference type="InterPro" id="IPR036508">
    <property type="entry name" value="Chitin-bd_dom_sf"/>
</dbReference>